<keyword evidence="3" id="KW-0378">Hydrolase</keyword>
<feature type="domain" description="LysM" evidence="2">
    <location>
        <begin position="104"/>
        <end position="148"/>
    </location>
</feature>
<feature type="domain" description="LysM" evidence="2">
    <location>
        <begin position="56"/>
        <end position="100"/>
    </location>
</feature>
<dbReference type="CDD" id="cd00118">
    <property type="entry name" value="LysM"/>
    <property type="match status" value="2"/>
</dbReference>
<evidence type="ECO:0000313" key="3">
    <source>
        <dbReference type="EMBL" id="RED15873.1"/>
    </source>
</evidence>
<dbReference type="SUPFAM" id="SSF54106">
    <property type="entry name" value="LysM domain"/>
    <property type="match status" value="1"/>
</dbReference>
<proteinExistence type="predicted"/>
<dbReference type="Pfam" id="PF01551">
    <property type="entry name" value="Peptidase_M23"/>
    <property type="match status" value="1"/>
</dbReference>
<accession>A0A3D9FDN7</accession>
<dbReference type="Pfam" id="PF01476">
    <property type="entry name" value="LysM"/>
    <property type="match status" value="2"/>
</dbReference>
<comment type="caution">
    <text evidence="3">The sequence shown here is derived from an EMBL/GenBank/DDBJ whole genome shotgun (WGS) entry which is preliminary data.</text>
</comment>
<evidence type="ECO:0000256" key="1">
    <source>
        <dbReference type="SAM" id="MobiDB-lite"/>
    </source>
</evidence>
<evidence type="ECO:0000313" key="4">
    <source>
        <dbReference type="Proteomes" id="UP000256310"/>
    </source>
</evidence>
<dbReference type="InterPro" id="IPR036779">
    <property type="entry name" value="LysM_dom_sf"/>
</dbReference>
<dbReference type="OrthoDB" id="9795421at2"/>
<dbReference type="Gene3D" id="2.70.70.10">
    <property type="entry name" value="Glucose Permease (Domain IIA)"/>
    <property type="match status" value="1"/>
</dbReference>
<protein>
    <submittedName>
        <fullName evidence="3">Murein DD-endopeptidase MepM/ murein hydrolase activator NlpD</fullName>
    </submittedName>
</protein>
<dbReference type="Gene3D" id="3.10.350.10">
    <property type="entry name" value="LysM domain"/>
    <property type="match status" value="2"/>
</dbReference>
<reference evidence="3 4" key="1">
    <citation type="submission" date="2018-07" db="EMBL/GenBank/DDBJ databases">
        <title>Genomic Encyclopedia of Type Strains, Phase IV (KMG-IV): sequencing the most valuable type-strain genomes for metagenomic binning, comparative biology and taxonomic classification.</title>
        <authorList>
            <person name="Goeker M."/>
        </authorList>
    </citation>
    <scope>NUCLEOTIDE SEQUENCE [LARGE SCALE GENOMIC DNA]</scope>
    <source>
        <strain evidence="3 4">DSM 26725</strain>
    </source>
</reference>
<dbReference type="Proteomes" id="UP000256310">
    <property type="component" value="Unassembled WGS sequence"/>
</dbReference>
<dbReference type="InterPro" id="IPR016047">
    <property type="entry name" value="M23ase_b-sheet_dom"/>
</dbReference>
<dbReference type="SUPFAM" id="SSF51261">
    <property type="entry name" value="Duplicated hybrid motif"/>
    <property type="match status" value="1"/>
</dbReference>
<evidence type="ECO:0000259" key="2">
    <source>
        <dbReference type="PROSITE" id="PS51782"/>
    </source>
</evidence>
<gene>
    <name evidence="3" type="ORF">DFR46_0881</name>
</gene>
<feature type="region of interest" description="Disordered" evidence="1">
    <location>
        <begin position="18"/>
        <end position="41"/>
    </location>
</feature>
<dbReference type="EMBL" id="QRDP01000004">
    <property type="protein sequence ID" value="RED15873.1"/>
    <property type="molecule type" value="Genomic_DNA"/>
</dbReference>
<sequence>MLPLASALMLSACIPAPSGPRTASRPPAARPAPPPAPLTSWQPSAVAANAAEIDATRYIVRPGDTLSGIARNTGASISAIADANNIAPPYIIRPGQVLDIPAGRYHEVQRGETGIAIARTYGVDWSEVATLNRLEEPFILRAGQRILLPSTRAVASMTREQRAAAFDLDIDDIVTGGEPALAENEQATPPIRTAQQVLPADAAVRSPANFAGQFGWPLTGRILSPFGRGAEGQRNNGLNIGAVRGTPVLASADGVVLYAGDEIQVHGGLILLNHGDGWITAYANMEDLQVARGQRVERGQVIARASDTGQVDQPQLHFEIRRNRQPVDPALHLPDLS</sequence>
<keyword evidence="4" id="KW-1185">Reference proteome</keyword>
<dbReference type="AlphaFoldDB" id="A0A3D9FDN7"/>
<dbReference type="GO" id="GO:0004222">
    <property type="term" value="F:metalloendopeptidase activity"/>
    <property type="evidence" value="ECO:0007669"/>
    <property type="project" value="TreeGrafter"/>
</dbReference>
<dbReference type="PROSITE" id="PS51782">
    <property type="entry name" value="LYSM"/>
    <property type="match status" value="2"/>
</dbReference>
<name>A0A3D9FDN7_9SPHN</name>
<dbReference type="InterPro" id="IPR018392">
    <property type="entry name" value="LysM"/>
</dbReference>
<dbReference type="SMART" id="SM00257">
    <property type="entry name" value="LysM"/>
    <property type="match status" value="2"/>
</dbReference>
<dbReference type="CDD" id="cd12797">
    <property type="entry name" value="M23_peptidase"/>
    <property type="match status" value="1"/>
</dbReference>
<dbReference type="InterPro" id="IPR011055">
    <property type="entry name" value="Dup_hybrid_motif"/>
</dbReference>
<organism evidence="3 4">
    <name type="scientific">Parasphingopyxis lamellibrachiae</name>
    <dbReference type="NCBI Taxonomy" id="680125"/>
    <lineage>
        <taxon>Bacteria</taxon>
        <taxon>Pseudomonadati</taxon>
        <taxon>Pseudomonadota</taxon>
        <taxon>Alphaproteobacteria</taxon>
        <taxon>Sphingomonadales</taxon>
        <taxon>Sphingomonadaceae</taxon>
        <taxon>Parasphingopyxis</taxon>
    </lineage>
</organism>
<dbReference type="InterPro" id="IPR050570">
    <property type="entry name" value="Cell_wall_metabolism_enzyme"/>
</dbReference>
<dbReference type="PANTHER" id="PTHR21666:SF270">
    <property type="entry name" value="MUREIN HYDROLASE ACTIVATOR ENVC"/>
    <property type="match status" value="1"/>
</dbReference>
<dbReference type="PANTHER" id="PTHR21666">
    <property type="entry name" value="PEPTIDASE-RELATED"/>
    <property type="match status" value="1"/>
</dbReference>
<feature type="compositionally biased region" description="Low complexity" evidence="1">
    <location>
        <begin position="18"/>
        <end position="27"/>
    </location>
</feature>
<feature type="compositionally biased region" description="Pro residues" evidence="1">
    <location>
        <begin position="28"/>
        <end position="37"/>
    </location>
</feature>